<keyword evidence="7" id="KW-0119">Carbohydrate metabolism</keyword>
<reference evidence="21" key="1">
    <citation type="submission" date="2016-11" db="EMBL/GenBank/DDBJ databases">
        <authorList>
            <person name="Varghese N."/>
            <person name="Submissions S."/>
        </authorList>
    </citation>
    <scope>NUCLEOTIDE SEQUENCE [LARGE SCALE GENOMIC DNA]</scope>
    <source>
        <strain evidence="21">USBA-503</strain>
    </source>
</reference>
<dbReference type="Pfam" id="PF02880">
    <property type="entry name" value="PGM_PMM_III"/>
    <property type="match status" value="1"/>
</dbReference>
<dbReference type="GO" id="GO:0000287">
    <property type="term" value="F:magnesium ion binding"/>
    <property type="evidence" value="ECO:0007669"/>
    <property type="project" value="InterPro"/>
</dbReference>
<dbReference type="InterPro" id="IPR016055">
    <property type="entry name" value="A-D-PHexomutase_a/b/a-I/II/III"/>
</dbReference>
<comment type="pathway">
    <text evidence="4">Lipid metabolism.</text>
</comment>
<dbReference type="GO" id="GO:0004614">
    <property type="term" value="F:phosphoglucomutase activity"/>
    <property type="evidence" value="ECO:0007669"/>
    <property type="project" value="UniProtKB-EC"/>
</dbReference>
<gene>
    <name evidence="20" type="ORF">SAMN05443507_103145</name>
</gene>
<dbReference type="GO" id="GO:0008973">
    <property type="term" value="F:phosphopentomutase activity"/>
    <property type="evidence" value="ECO:0007669"/>
    <property type="project" value="TreeGrafter"/>
</dbReference>
<dbReference type="InterPro" id="IPR016066">
    <property type="entry name" value="A-D-PHexomutase_CS"/>
</dbReference>
<evidence type="ECO:0000259" key="18">
    <source>
        <dbReference type="Pfam" id="PF02879"/>
    </source>
</evidence>
<comment type="cofactor">
    <cofactor evidence="2">
        <name>Mg(2+)</name>
        <dbReference type="ChEBI" id="CHEBI:18420"/>
    </cofactor>
</comment>
<proteinExistence type="inferred from homology"/>
<dbReference type="SUPFAM" id="SSF55957">
    <property type="entry name" value="Phosphoglucomutase, C-terminal domain"/>
    <property type="match status" value="1"/>
</dbReference>
<dbReference type="EMBL" id="FRAF01000003">
    <property type="protein sequence ID" value="SHJ77359.1"/>
    <property type="molecule type" value="Genomic_DNA"/>
</dbReference>
<organism evidence="20 21">
    <name type="scientific">Alicyclobacillus tolerans</name>
    <dbReference type="NCBI Taxonomy" id="90970"/>
    <lineage>
        <taxon>Bacteria</taxon>
        <taxon>Bacillati</taxon>
        <taxon>Bacillota</taxon>
        <taxon>Bacilli</taxon>
        <taxon>Bacillales</taxon>
        <taxon>Alicyclobacillaceae</taxon>
        <taxon>Alicyclobacillus</taxon>
    </lineage>
</organism>
<evidence type="ECO:0000256" key="8">
    <source>
        <dbReference type="ARBA" id="ARBA00022553"/>
    </source>
</evidence>
<name>A0A1M6M1K2_9BACL</name>
<dbReference type="PROSITE" id="PS00710">
    <property type="entry name" value="PGM_PMM"/>
    <property type="match status" value="1"/>
</dbReference>
<dbReference type="PANTHER" id="PTHR45745">
    <property type="entry name" value="PHOSPHOMANNOMUTASE 45A"/>
    <property type="match status" value="1"/>
</dbReference>
<dbReference type="InterPro" id="IPR005845">
    <property type="entry name" value="A-D-PHexomutase_a/b/a-II"/>
</dbReference>
<dbReference type="OrthoDB" id="9806956at2"/>
<dbReference type="CDD" id="cd05799">
    <property type="entry name" value="PGM2"/>
    <property type="match status" value="1"/>
</dbReference>
<evidence type="ECO:0000256" key="4">
    <source>
        <dbReference type="ARBA" id="ARBA00005189"/>
    </source>
</evidence>
<evidence type="ECO:0000256" key="6">
    <source>
        <dbReference type="ARBA" id="ARBA00012728"/>
    </source>
</evidence>
<evidence type="ECO:0000256" key="9">
    <source>
        <dbReference type="ARBA" id="ARBA00022723"/>
    </source>
</evidence>
<dbReference type="GO" id="GO:0006166">
    <property type="term" value="P:purine ribonucleoside salvage"/>
    <property type="evidence" value="ECO:0007669"/>
    <property type="project" value="TreeGrafter"/>
</dbReference>
<dbReference type="RefSeq" id="WP_072873050.1">
    <property type="nucleotide sequence ID" value="NZ_FRAF01000003.1"/>
</dbReference>
<dbReference type="Gene3D" id="3.40.120.10">
    <property type="entry name" value="Alpha-D-Glucose-1,6-Bisphosphate, subunit A, domain 3"/>
    <property type="match status" value="3"/>
</dbReference>
<dbReference type="Gene3D" id="3.30.310.50">
    <property type="entry name" value="Alpha-D-phosphohexomutase, C-terminal domain"/>
    <property type="match status" value="1"/>
</dbReference>
<sequence length="574" mass="64206">MDARKEYERWLHSDKLTEYERQELTRLGKKDSEIHERFGRQLAFGTGGLRGVMGLGLNRMNVYTVRRVSHALGCWVKEQGGQLVVIGYDCRHQSREFAIETACTLAALGLRAEVAPELCPTPELSYSVRRRKAAAGVMITASHNPPEYNGYKVYGPDGGQVLPEIAAQIVKFLSEPEDIFQLPVLSEEIARKQGKLSEIPSEVRQSFVETVVHNVQSALVSQEQRRRLTVLYTPLHGTGRVPVMEAMKLAGYSKFQVFAPQAHPDPDFSTVQSPNPEEAEALSMAIQAAGDLQADIVLGTDPDADRVGIAVRTSDGQYELMTGNQVGALLADFLIRSKRHSGELASNSILFKTIVTANLGAQIASHHGVVVEETLTGFKFIGGKITEYERSGQYKFLLGYEESYGYLLSDMVRDKDAVQAVLGICEMAAYHLQKGHTLHDALEELYKEFGYSHEFLLNFHLEGEDGQERMIGRIDELRKTQLHIPNMQLVRVEDYEKGVASMFDESLQKVWQESLSLPKSDVLKFMYRDGSWMAVRPSGTEPKLKAYVSATGENALQAAEKAERMRKVIEDRMQ</sequence>
<dbReference type="PANTHER" id="PTHR45745:SF1">
    <property type="entry name" value="PHOSPHOGLUCOMUTASE 2B-RELATED"/>
    <property type="match status" value="1"/>
</dbReference>
<dbReference type="InterPro" id="IPR005843">
    <property type="entry name" value="A-D-PHexomutase_C"/>
</dbReference>
<evidence type="ECO:0000256" key="12">
    <source>
        <dbReference type="ARBA" id="ARBA00039995"/>
    </source>
</evidence>
<keyword evidence="7" id="KW-0313">Glucose metabolism</keyword>
<dbReference type="EC" id="5.4.2.2" evidence="6"/>
<feature type="domain" description="Alpha-D-phosphohexomutase alpha/beta/alpha" evidence="17">
    <location>
        <begin position="43"/>
        <end position="174"/>
    </location>
</feature>
<keyword evidence="11" id="KW-0413">Isomerase</keyword>
<dbReference type="Pfam" id="PF02879">
    <property type="entry name" value="PGM_PMM_II"/>
    <property type="match status" value="1"/>
</dbReference>
<evidence type="ECO:0000259" key="19">
    <source>
        <dbReference type="Pfam" id="PF02880"/>
    </source>
</evidence>
<evidence type="ECO:0000256" key="13">
    <source>
        <dbReference type="ARBA" id="ARBA00041398"/>
    </source>
</evidence>
<dbReference type="AlphaFoldDB" id="A0A1M6M1K2"/>
<comment type="pathway">
    <text evidence="3">Glycolipid metabolism; diglucosyl-diacylglycerol biosynthesis.</text>
</comment>
<evidence type="ECO:0000256" key="14">
    <source>
        <dbReference type="ARBA" id="ARBA00041467"/>
    </source>
</evidence>
<evidence type="ECO:0000313" key="21">
    <source>
        <dbReference type="Proteomes" id="UP000184016"/>
    </source>
</evidence>
<evidence type="ECO:0000256" key="11">
    <source>
        <dbReference type="ARBA" id="ARBA00023235"/>
    </source>
</evidence>
<evidence type="ECO:0000256" key="1">
    <source>
        <dbReference type="ARBA" id="ARBA00000443"/>
    </source>
</evidence>
<evidence type="ECO:0000256" key="3">
    <source>
        <dbReference type="ARBA" id="ARBA00005164"/>
    </source>
</evidence>
<dbReference type="InterPro" id="IPR005844">
    <property type="entry name" value="A-D-PHexomutase_a/b/a-I"/>
</dbReference>
<dbReference type="SUPFAM" id="SSF53738">
    <property type="entry name" value="Phosphoglucomutase, first 3 domains"/>
    <property type="match status" value="3"/>
</dbReference>
<keyword evidence="9 15" id="KW-0479">Metal-binding</keyword>
<evidence type="ECO:0000256" key="10">
    <source>
        <dbReference type="ARBA" id="ARBA00022842"/>
    </source>
</evidence>
<comment type="catalytic activity">
    <reaction evidence="1">
        <text>alpha-D-glucose 1-phosphate = alpha-D-glucose 6-phosphate</text>
        <dbReference type="Rhea" id="RHEA:23536"/>
        <dbReference type="ChEBI" id="CHEBI:58225"/>
        <dbReference type="ChEBI" id="CHEBI:58601"/>
        <dbReference type="EC" id="5.4.2.2"/>
    </reaction>
</comment>
<dbReference type="InterPro" id="IPR005846">
    <property type="entry name" value="A-D-PHexomutase_a/b/a-III"/>
</dbReference>
<evidence type="ECO:0000256" key="7">
    <source>
        <dbReference type="ARBA" id="ARBA00022526"/>
    </source>
</evidence>
<evidence type="ECO:0000256" key="15">
    <source>
        <dbReference type="RuleBase" id="RU004326"/>
    </source>
</evidence>
<comment type="similarity">
    <text evidence="5 15">Belongs to the phosphohexose mutase family.</text>
</comment>
<protein>
    <recommendedName>
        <fullName evidence="12">Phosphoglucomutase</fullName>
        <ecNumber evidence="6">5.4.2.2</ecNumber>
    </recommendedName>
    <alternativeName>
        <fullName evidence="14">Alpha-phosphoglucomutase</fullName>
    </alternativeName>
    <alternativeName>
        <fullName evidence="13">Glucose phosphomutase</fullName>
    </alternativeName>
</protein>
<dbReference type="GO" id="GO:0006006">
    <property type="term" value="P:glucose metabolic process"/>
    <property type="evidence" value="ECO:0007669"/>
    <property type="project" value="UniProtKB-KW"/>
</dbReference>
<feature type="domain" description="Alpha-D-phosphohexomutase alpha/beta/alpha" evidence="18">
    <location>
        <begin position="206"/>
        <end position="310"/>
    </location>
</feature>
<dbReference type="Pfam" id="PF02878">
    <property type="entry name" value="PGM_PMM_I"/>
    <property type="match status" value="1"/>
</dbReference>
<keyword evidence="8" id="KW-0597">Phosphoprotein</keyword>
<feature type="domain" description="Alpha-D-phosphohexomutase alpha/beta/alpha" evidence="19">
    <location>
        <begin position="323"/>
        <end position="449"/>
    </location>
</feature>
<evidence type="ECO:0000259" key="16">
    <source>
        <dbReference type="Pfam" id="PF00408"/>
    </source>
</evidence>
<evidence type="ECO:0000313" key="20">
    <source>
        <dbReference type="EMBL" id="SHJ77359.1"/>
    </source>
</evidence>
<keyword evidence="21" id="KW-1185">Reference proteome</keyword>
<evidence type="ECO:0000256" key="5">
    <source>
        <dbReference type="ARBA" id="ARBA00010231"/>
    </source>
</evidence>
<dbReference type="InterPro" id="IPR005841">
    <property type="entry name" value="Alpha-D-phosphohexomutase_SF"/>
</dbReference>
<accession>A0A1M6M1K2</accession>
<keyword evidence="10 15" id="KW-0460">Magnesium</keyword>
<dbReference type="PRINTS" id="PR00509">
    <property type="entry name" value="PGMPMM"/>
</dbReference>
<evidence type="ECO:0000259" key="17">
    <source>
        <dbReference type="Pfam" id="PF02878"/>
    </source>
</evidence>
<dbReference type="Proteomes" id="UP000184016">
    <property type="component" value="Unassembled WGS sequence"/>
</dbReference>
<dbReference type="Pfam" id="PF00408">
    <property type="entry name" value="PGM_PMM_IV"/>
    <property type="match status" value="1"/>
</dbReference>
<evidence type="ECO:0000256" key="2">
    <source>
        <dbReference type="ARBA" id="ARBA00001946"/>
    </source>
</evidence>
<dbReference type="STRING" id="1830138.SAMN05443507_103145"/>
<feature type="domain" description="Alpha-D-phosphohexomutase C-terminal" evidence="16">
    <location>
        <begin position="491"/>
        <end position="558"/>
    </location>
</feature>
<dbReference type="InterPro" id="IPR036900">
    <property type="entry name" value="A-D-PHexomutase_C_sf"/>
</dbReference>